<protein>
    <submittedName>
        <fullName evidence="2">Uncharacterized protein</fullName>
    </submittedName>
</protein>
<evidence type="ECO:0000313" key="2">
    <source>
        <dbReference type="EMBL" id="WAQ90086.1"/>
    </source>
</evidence>
<dbReference type="Proteomes" id="UP001164743">
    <property type="component" value="Chromosome 12A"/>
</dbReference>
<feature type="region of interest" description="Disordered" evidence="1">
    <location>
        <begin position="16"/>
        <end position="36"/>
    </location>
</feature>
<feature type="region of interest" description="Disordered" evidence="1">
    <location>
        <begin position="94"/>
        <end position="120"/>
    </location>
</feature>
<evidence type="ECO:0000256" key="1">
    <source>
        <dbReference type="SAM" id="MobiDB-lite"/>
    </source>
</evidence>
<sequence>MSGRRVDLSWDRFQQGYGGYKQAPPGWEPETLPTPKHRDCSSLTHIGSFSVRNVKHSGSVLHISSYLAAKHSAGRTKQTILNWRDHLMPELASSPLKDPVAPPFRPPGRTQAVLLSSWQS</sequence>
<proteinExistence type="predicted"/>
<reference evidence="2" key="1">
    <citation type="submission" date="2022-10" db="EMBL/GenBank/DDBJ databases">
        <title>Puccinia triticina Genome sequencing and assembly.</title>
        <authorList>
            <person name="Li C."/>
        </authorList>
    </citation>
    <scope>NUCLEOTIDE SEQUENCE</scope>
    <source>
        <strain evidence="2">Pt15</strain>
    </source>
</reference>
<accession>A0ABY7D156</accession>
<dbReference type="GeneID" id="77803126"/>
<dbReference type="EMBL" id="CP110432">
    <property type="protein sequence ID" value="WAQ90086.1"/>
    <property type="molecule type" value="Genomic_DNA"/>
</dbReference>
<keyword evidence="3" id="KW-1185">Reference proteome</keyword>
<name>A0ABY7D156_9BASI</name>
<gene>
    <name evidence="2" type="ORF">PtA15_12A71</name>
</gene>
<organism evidence="2 3">
    <name type="scientific">Puccinia triticina</name>
    <dbReference type="NCBI Taxonomy" id="208348"/>
    <lineage>
        <taxon>Eukaryota</taxon>
        <taxon>Fungi</taxon>
        <taxon>Dikarya</taxon>
        <taxon>Basidiomycota</taxon>
        <taxon>Pucciniomycotina</taxon>
        <taxon>Pucciniomycetes</taxon>
        <taxon>Pucciniales</taxon>
        <taxon>Pucciniaceae</taxon>
        <taxon>Puccinia</taxon>
    </lineage>
</organism>
<evidence type="ECO:0000313" key="3">
    <source>
        <dbReference type="Proteomes" id="UP001164743"/>
    </source>
</evidence>
<dbReference type="RefSeq" id="XP_053025641.1">
    <property type="nucleotide sequence ID" value="XM_053162232.1"/>
</dbReference>